<sequence length="406" mass="45306">MQFNRPSFDDYDEINSPRDEVTDIDRVIETAISRRGFLGGAMSFGLGSFLVGSSALTRPAAAQGTRFGFAAVEATTADTVTLPDGYEWKMLIKWGDPLHTDAAAFDPATRGSASTQARAFGDNNDGMALFERDGRHVFAINNEYTNLDTLWGDLAEGDSPTDDHIRKSMMAHGVSVFEIEQTEAGWSVKRDSDLNRRVTTDTEMDITGPAAGHDLLKTSADPDGVMSLGTWNNCGNGRTPWGTYLACEENFNGYYSTTEERAEDAPDTRSEPFKRYGINYSDWGYRWARVDPRFDISKEPNEPNRNGYVVEIDPFDPQARPRKRTALGRFKHENAELVVNDDGRLVIYMGDNGFALGEHGFYDKRDAFEESIRVPMLAYAPGMIKPGTKVTQMVQMADKKWLFIIS</sequence>
<gene>
    <name evidence="2" type="ORF">LCGC14_2508600</name>
</gene>
<dbReference type="AlphaFoldDB" id="A0A0F9DTB8"/>
<dbReference type="InterPro" id="IPR017850">
    <property type="entry name" value="Alkaline_phosphatase_core_sf"/>
</dbReference>
<dbReference type="SUPFAM" id="SSF53649">
    <property type="entry name" value="Alkaline phosphatase-like"/>
    <property type="match status" value="1"/>
</dbReference>
<dbReference type="InterPro" id="IPR008557">
    <property type="entry name" value="PhoX"/>
</dbReference>
<feature type="domain" description="N-sulphoglucosamine sulphohydrolase C-terminal" evidence="1">
    <location>
        <begin position="357"/>
        <end position="398"/>
    </location>
</feature>
<dbReference type="InterPro" id="IPR006311">
    <property type="entry name" value="TAT_signal"/>
</dbReference>
<organism evidence="2">
    <name type="scientific">marine sediment metagenome</name>
    <dbReference type="NCBI Taxonomy" id="412755"/>
    <lineage>
        <taxon>unclassified sequences</taxon>
        <taxon>metagenomes</taxon>
        <taxon>ecological metagenomes</taxon>
    </lineage>
</organism>
<dbReference type="Gene3D" id="3.40.720.10">
    <property type="entry name" value="Alkaline Phosphatase, subunit A"/>
    <property type="match status" value="1"/>
</dbReference>
<dbReference type="Pfam" id="PF05787">
    <property type="entry name" value="PhoX"/>
    <property type="match status" value="1"/>
</dbReference>
<accession>A0A0F9DTB8</accession>
<dbReference type="InterPro" id="IPR032506">
    <property type="entry name" value="SGSH_C"/>
</dbReference>
<name>A0A0F9DTB8_9ZZZZ</name>
<dbReference type="PANTHER" id="PTHR35399">
    <property type="entry name" value="SLR8030 PROTEIN"/>
    <property type="match status" value="1"/>
</dbReference>
<dbReference type="EMBL" id="LAZR01040179">
    <property type="protein sequence ID" value="KKL15138.1"/>
    <property type="molecule type" value="Genomic_DNA"/>
</dbReference>
<evidence type="ECO:0000313" key="2">
    <source>
        <dbReference type="EMBL" id="KKL15138.1"/>
    </source>
</evidence>
<comment type="caution">
    <text evidence="2">The sequence shown here is derived from an EMBL/GenBank/DDBJ whole genome shotgun (WGS) entry which is preliminary data.</text>
</comment>
<dbReference type="Pfam" id="PF16347">
    <property type="entry name" value="SGSH_C"/>
    <property type="match status" value="1"/>
</dbReference>
<proteinExistence type="predicted"/>
<dbReference type="PANTHER" id="PTHR35399:SF2">
    <property type="entry name" value="DUF839 DOMAIN-CONTAINING PROTEIN"/>
    <property type="match status" value="1"/>
</dbReference>
<protein>
    <recommendedName>
        <fullName evidence="1">N-sulphoglucosamine sulphohydrolase C-terminal domain-containing protein</fullName>
    </recommendedName>
</protein>
<evidence type="ECO:0000259" key="1">
    <source>
        <dbReference type="Pfam" id="PF16347"/>
    </source>
</evidence>
<dbReference type="PROSITE" id="PS51318">
    <property type="entry name" value="TAT"/>
    <property type="match status" value="1"/>
</dbReference>
<reference evidence="2" key="1">
    <citation type="journal article" date="2015" name="Nature">
        <title>Complex archaea that bridge the gap between prokaryotes and eukaryotes.</title>
        <authorList>
            <person name="Spang A."/>
            <person name="Saw J.H."/>
            <person name="Jorgensen S.L."/>
            <person name="Zaremba-Niedzwiedzka K."/>
            <person name="Martijn J."/>
            <person name="Lind A.E."/>
            <person name="van Eijk R."/>
            <person name="Schleper C."/>
            <person name="Guy L."/>
            <person name="Ettema T.J."/>
        </authorList>
    </citation>
    <scope>NUCLEOTIDE SEQUENCE</scope>
</reference>